<keyword evidence="1" id="KW-0472">Membrane</keyword>
<dbReference type="GeneID" id="19125962"/>
<keyword evidence="1" id="KW-0812">Transmembrane</keyword>
<feature type="transmembrane region" description="Helical" evidence="1">
    <location>
        <begin position="12"/>
        <end position="34"/>
    </location>
</feature>
<keyword evidence="3" id="KW-1185">Reference proteome</keyword>
<evidence type="ECO:0000256" key="1">
    <source>
        <dbReference type="SAM" id="Phobius"/>
    </source>
</evidence>
<proteinExistence type="predicted"/>
<organism evidence="2 3">
    <name type="scientific">Bipolaris oryzae ATCC 44560</name>
    <dbReference type="NCBI Taxonomy" id="930090"/>
    <lineage>
        <taxon>Eukaryota</taxon>
        <taxon>Fungi</taxon>
        <taxon>Dikarya</taxon>
        <taxon>Ascomycota</taxon>
        <taxon>Pezizomycotina</taxon>
        <taxon>Dothideomycetes</taxon>
        <taxon>Pleosporomycetidae</taxon>
        <taxon>Pleosporales</taxon>
        <taxon>Pleosporineae</taxon>
        <taxon>Pleosporaceae</taxon>
        <taxon>Bipolaris</taxon>
    </lineage>
</organism>
<dbReference type="KEGG" id="bor:COCMIDRAFT_81950"/>
<dbReference type="EMBL" id="KI963923">
    <property type="protein sequence ID" value="EUC50451.1"/>
    <property type="molecule type" value="Genomic_DNA"/>
</dbReference>
<evidence type="ECO:0000313" key="3">
    <source>
        <dbReference type="Proteomes" id="UP000054032"/>
    </source>
</evidence>
<dbReference type="HOGENOM" id="CLU_3086883_0_0_1"/>
<reference evidence="2 3" key="1">
    <citation type="journal article" date="2013" name="PLoS Genet.">
        <title>Comparative genome structure, secondary metabolite, and effector coding capacity across Cochliobolus pathogens.</title>
        <authorList>
            <person name="Condon B.J."/>
            <person name="Leng Y."/>
            <person name="Wu D."/>
            <person name="Bushley K.E."/>
            <person name="Ohm R.A."/>
            <person name="Otillar R."/>
            <person name="Martin J."/>
            <person name="Schackwitz W."/>
            <person name="Grimwood J."/>
            <person name="MohdZainudin N."/>
            <person name="Xue C."/>
            <person name="Wang R."/>
            <person name="Manning V.A."/>
            <person name="Dhillon B."/>
            <person name="Tu Z.J."/>
            <person name="Steffenson B.J."/>
            <person name="Salamov A."/>
            <person name="Sun H."/>
            <person name="Lowry S."/>
            <person name="LaButti K."/>
            <person name="Han J."/>
            <person name="Copeland A."/>
            <person name="Lindquist E."/>
            <person name="Barry K."/>
            <person name="Schmutz J."/>
            <person name="Baker S.E."/>
            <person name="Ciuffetti L.M."/>
            <person name="Grigoriev I.V."/>
            <person name="Zhong S."/>
            <person name="Turgeon B.G."/>
        </authorList>
    </citation>
    <scope>NUCLEOTIDE SEQUENCE [LARGE SCALE GENOMIC DNA]</scope>
    <source>
        <strain evidence="2 3">ATCC 44560</strain>
    </source>
</reference>
<sequence length="52" mass="6023">MRARANTTCRHVYTLQLHVLLLAVVFYIITMAVLHGCRHCNQPEAPRLYSQL</sequence>
<keyword evidence="1" id="KW-1133">Transmembrane helix</keyword>
<accession>W7A344</accession>
<evidence type="ECO:0000313" key="2">
    <source>
        <dbReference type="EMBL" id="EUC50451.1"/>
    </source>
</evidence>
<dbReference type="Proteomes" id="UP000054032">
    <property type="component" value="Unassembled WGS sequence"/>
</dbReference>
<name>W7A344_COCMI</name>
<dbReference type="AlphaFoldDB" id="W7A344"/>
<gene>
    <name evidence="2" type="ORF">COCMIDRAFT_81950</name>
</gene>
<dbReference type="RefSeq" id="XP_007683079.1">
    <property type="nucleotide sequence ID" value="XM_007684889.1"/>
</dbReference>
<protein>
    <submittedName>
        <fullName evidence="2">Uncharacterized protein</fullName>
    </submittedName>
</protein>